<dbReference type="OrthoDB" id="7560678at2"/>
<dbReference type="GO" id="GO:0016757">
    <property type="term" value="F:glycosyltransferase activity"/>
    <property type="evidence" value="ECO:0007669"/>
    <property type="project" value="InterPro"/>
</dbReference>
<dbReference type="GeneID" id="93099526"/>
<protein>
    <submittedName>
        <fullName evidence="3">Glycosyltransferase involved in cell wall biosynthesis</fullName>
    </submittedName>
</protein>
<reference evidence="3 4" key="1">
    <citation type="submission" date="2020-08" db="EMBL/GenBank/DDBJ databases">
        <title>Genomic Encyclopedia of Type Strains, Phase IV (KMG-IV): sequencing the most valuable type-strain genomes for metagenomic binning, comparative biology and taxonomic classification.</title>
        <authorList>
            <person name="Goeker M."/>
        </authorList>
    </citation>
    <scope>NUCLEOTIDE SEQUENCE [LARGE SCALE GENOMIC DNA]</scope>
    <source>
        <strain evidence="3 4">DSM 105721</strain>
    </source>
</reference>
<dbReference type="EMBL" id="JACIES010000002">
    <property type="protein sequence ID" value="MBB4025254.1"/>
    <property type="molecule type" value="Genomic_DNA"/>
</dbReference>
<dbReference type="Pfam" id="PF00534">
    <property type="entry name" value="Glycos_transf_1"/>
    <property type="match status" value="1"/>
</dbReference>
<keyword evidence="4" id="KW-1185">Reference proteome</keyword>
<dbReference type="AlphaFoldDB" id="A0A7W6HUK8"/>
<gene>
    <name evidence="3" type="ORF">GGR14_001026</name>
</gene>
<dbReference type="PANTHER" id="PTHR45947">
    <property type="entry name" value="SULFOQUINOVOSYL TRANSFERASE SQD2"/>
    <property type="match status" value="1"/>
</dbReference>
<dbReference type="Gene3D" id="3.40.50.2000">
    <property type="entry name" value="Glycogen Phosphorylase B"/>
    <property type="match status" value="2"/>
</dbReference>
<accession>A0A7W6HUK8</accession>
<evidence type="ECO:0000313" key="3">
    <source>
        <dbReference type="EMBL" id="MBB4025254.1"/>
    </source>
</evidence>
<dbReference type="InterPro" id="IPR050194">
    <property type="entry name" value="Glycosyltransferase_grp1"/>
</dbReference>
<keyword evidence="1" id="KW-1133">Transmembrane helix</keyword>
<evidence type="ECO:0000313" key="4">
    <source>
        <dbReference type="Proteomes" id="UP000546007"/>
    </source>
</evidence>
<sequence length="352" mass="40730">MDMISGELCRKVLIIGTDFNGKGGIAFLLHLYSKIFSPFLFICSHRFTTKWVQLGLAIVAFFKLLYYCIFSSVKIVHVHTASYRSFYRESVYILLAKIFRRKVILHLHGGEFELFYNNSSRYVRFICKQADFVVGVSKYFGELFRELNLNENIFVLYNAIQPPLYEKKINNDGKIRISFLGTIDNNKGVFDIIDCMVVNREYFRDKIELHIGGIGDEKHLLAKMKEGNIIDFVHYDGWLDDIQKNELLAQTDIYLQPSYFESLGIAIIEAMSYGIPIIASNTGGIPELVKSSEHGYLIAPGDIEQLFYVLRLLIENKNLRENFGRNSLKKSKEFTIESMEKNIIRLYNILLK</sequence>
<evidence type="ECO:0000256" key="1">
    <source>
        <dbReference type="SAM" id="Phobius"/>
    </source>
</evidence>
<evidence type="ECO:0000259" key="2">
    <source>
        <dbReference type="Pfam" id="PF00534"/>
    </source>
</evidence>
<dbReference type="InterPro" id="IPR001296">
    <property type="entry name" value="Glyco_trans_1"/>
</dbReference>
<feature type="transmembrane region" description="Helical" evidence="1">
    <location>
        <begin position="51"/>
        <end position="70"/>
    </location>
</feature>
<comment type="caution">
    <text evidence="3">The sequence shown here is derived from an EMBL/GenBank/DDBJ whole genome shotgun (WGS) entry which is preliminary data.</text>
</comment>
<dbReference type="RefSeq" id="WP_151411510.1">
    <property type="nucleotide sequence ID" value="NZ_BMOZ01000002.1"/>
</dbReference>
<organism evidence="3 4">
    <name type="scientific">Butyricimonas faecihominis</name>
    <dbReference type="NCBI Taxonomy" id="1472416"/>
    <lineage>
        <taxon>Bacteria</taxon>
        <taxon>Pseudomonadati</taxon>
        <taxon>Bacteroidota</taxon>
        <taxon>Bacteroidia</taxon>
        <taxon>Bacteroidales</taxon>
        <taxon>Odoribacteraceae</taxon>
        <taxon>Butyricimonas</taxon>
    </lineage>
</organism>
<keyword evidence="1" id="KW-0812">Transmembrane</keyword>
<keyword evidence="1" id="KW-0472">Membrane</keyword>
<keyword evidence="3" id="KW-0808">Transferase</keyword>
<name>A0A7W6HUK8_9BACT</name>
<feature type="domain" description="Glycosyl transferase family 1" evidence="2">
    <location>
        <begin position="168"/>
        <end position="328"/>
    </location>
</feature>
<dbReference type="Proteomes" id="UP000546007">
    <property type="component" value="Unassembled WGS sequence"/>
</dbReference>
<dbReference type="PANTHER" id="PTHR45947:SF3">
    <property type="entry name" value="SULFOQUINOVOSYL TRANSFERASE SQD2"/>
    <property type="match status" value="1"/>
</dbReference>
<dbReference type="SUPFAM" id="SSF53756">
    <property type="entry name" value="UDP-Glycosyltransferase/glycogen phosphorylase"/>
    <property type="match status" value="1"/>
</dbReference>
<proteinExistence type="predicted"/>
<feature type="transmembrane region" description="Helical" evidence="1">
    <location>
        <begin position="12"/>
        <end position="31"/>
    </location>
</feature>
<dbReference type="CDD" id="cd03801">
    <property type="entry name" value="GT4_PimA-like"/>
    <property type="match status" value="1"/>
</dbReference>